<dbReference type="PANTHER" id="PTHR10098:SF108">
    <property type="entry name" value="TETRATRICOPEPTIDE REPEAT PROTEIN 28"/>
    <property type="match status" value="1"/>
</dbReference>
<dbReference type="Gene3D" id="1.25.40.10">
    <property type="entry name" value="Tetratricopeptide repeat domain"/>
    <property type="match status" value="1"/>
</dbReference>
<name>A0A0N1F9D8_9PROT</name>
<dbReference type="Proteomes" id="UP000031553">
    <property type="component" value="Unassembled WGS sequence"/>
</dbReference>
<dbReference type="AlphaFoldDB" id="A0A0N1F9D8"/>
<dbReference type="InterPro" id="IPR011990">
    <property type="entry name" value="TPR-like_helical_dom_sf"/>
</dbReference>
<comment type="caution">
    <text evidence="2">The sequence shown here is derived from an EMBL/GenBank/DDBJ whole genome shotgun (WGS) entry which is preliminary data.</text>
</comment>
<dbReference type="InterPro" id="IPR024983">
    <property type="entry name" value="CHAT_dom"/>
</dbReference>
<sequence length="1022" mass="105938">MRRQPFFPPLVLCGLLGLAVGGCTRPPQSAYDTAATEDVDIHMQPVGHDSTGIACAMQPHGSMRDLYCGDRNEPSAHITREPVQKGAATASPDAELAALATTSRWRAGLDTAYGCAAPRPLSPRTGGPHGLVLACRQIQGGWPYVGMVQLRGGMAYYADGVPTALPAMLGAMGVLAGAGHPDGTQAAVDPAMDSRLADMLALRAFSTGDRREYARLMAVGARANQAEDFAAAIVAYRAALALQQRLLGVDEPGTLGAMLALALNLSNQGMYAEAEQQFAAAERLIVRSDDPLAPATLLYDRALDSMNHARPDAAIPLLRQALARYENLLPQGGLAGGGLAGAEGPGTQFSLSDPLTRTALLGVVETWRHLALALFHTGDTRGGNAAIARANAVAGRADMASPTMTGRLHRTWGALASADNRHALAARELGLAQQGFDTGMPLSRPMAETILLRAAAQHESGQQAAARESCRHAMTLLRALGRGAAAELLGPCLDIYAVAADQNPAMRETLHAEMFEASQWIQGSVTARQIALAAARLSASAGNPKLAAAIRAQQDARQNLEALYHQRDQMAEQARQATGNTALAALDGQIATAGAAMQQAAMAVQALVPRSEQLLQQAVPASRVLDSLRADEAFVGITGTPRHTWLFVLHAGHVTVARSPLGDGDMAVLVQAVRTSLTPGVDGLPPFAMTQAAAIHAATLGRVASALKGVEELVIAPSGALLALPFALLPTGPANASDPARAPWLIRQASLAYVPTASNFVALRQAQTTAAPRRPWFGLGDFQPATLAQAAASFPTASCHASAAAFASLPALPYARLELQAAAATFGATAGDQLLGARYTASNVRHAALGNYRIVHFATHALLPTDLPCLTEPVIVASTPPTALDLGESLLGADMIGALHLNADLVVLSACNTQGGAQGGEALSALARNFFYAGARAVMVTQWSVNDQASAYLVASSLSRIHAERTGGAAASLRAAQMAMLDDAQAAGTGPSGLGNPFFWAPFVVIGDGGKAAPSTTNPPNL</sequence>
<dbReference type="PROSITE" id="PS51257">
    <property type="entry name" value="PROKAR_LIPOPROTEIN"/>
    <property type="match status" value="1"/>
</dbReference>
<protein>
    <recommendedName>
        <fullName evidence="1">CHAT domain-containing protein</fullName>
    </recommendedName>
</protein>
<evidence type="ECO:0000313" key="2">
    <source>
        <dbReference type="EMBL" id="KPH86581.1"/>
    </source>
</evidence>
<feature type="domain" description="CHAT" evidence="1">
    <location>
        <begin position="693"/>
        <end position="1008"/>
    </location>
</feature>
<dbReference type="EMBL" id="JUFX02000196">
    <property type="protein sequence ID" value="KPH86581.1"/>
    <property type="molecule type" value="Genomic_DNA"/>
</dbReference>
<organism evidence="2 3">
    <name type="scientific">Komagataeibacter intermedius AF2</name>
    <dbReference type="NCBI Taxonomy" id="1458464"/>
    <lineage>
        <taxon>Bacteria</taxon>
        <taxon>Pseudomonadati</taxon>
        <taxon>Pseudomonadota</taxon>
        <taxon>Alphaproteobacteria</taxon>
        <taxon>Acetobacterales</taxon>
        <taxon>Acetobacteraceae</taxon>
        <taxon>Komagataeibacter</taxon>
    </lineage>
</organism>
<evidence type="ECO:0000313" key="3">
    <source>
        <dbReference type="Proteomes" id="UP000031553"/>
    </source>
</evidence>
<dbReference type="SUPFAM" id="SSF48452">
    <property type="entry name" value="TPR-like"/>
    <property type="match status" value="1"/>
</dbReference>
<proteinExistence type="predicted"/>
<evidence type="ECO:0000259" key="1">
    <source>
        <dbReference type="Pfam" id="PF12770"/>
    </source>
</evidence>
<dbReference type="Pfam" id="PF12770">
    <property type="entry name" value="CHAT"/>
    <property type="match status" value="1"/>
</dbReference>
<dbReference type="RefSeq" id="WP_052280016.1">
    <property type="nucleotide sequence ID" value="NZ_JUFX02000196.1"/>
</dbReference>
<gene>
    <name evidence="2" type="ORF">GLUCOINTEAF2_0202632</name>
</gene>
<dbReference type="PANTHER" id="PTHR10098">
    <property type="entry name" value="RAPSYN-RELATED"/>
    <property type="match status" value="1"/>
</dbReference>
<reference evidence="2 3" key="1">
    <citation type="submission" date="2015-07" db="EMBL/GenBank/DDBJ databases">
        <title>Draft Genome Sequence of Komagataeibacter intermedius Strain AF2, Isolated from Kombucha Tea.</title>
        <authorList>
            <person name="Santos R.A."/>
            <person name="Berretta A.A."/>
            <person name="Barud H.S."/>
            <person name="Ribeiro S.J."/>
            <person name="Gonzalez-Garcia L.N."/>
            <person name="Zucchi T.D."/>
            <person name="Goldman G.H."/>
            <person name="Riano-Pachon D.M."/>
        </authorList>
    </citation>
    <scope>NUCLEOTIDE SEQUENCE [LARGE SCALE GENOMIC DNA]</scope>
    <source>
        <strain evidence="2 3">AF2</strain>
    </source>
</reference>
<accession>A0A0N1F9D8</accession>
<dbReference type="OrthoDB" id="9787760at2"/>